<protein>
    <submittedName>
        <fullName evidence="2">Alpha-amylase family glycosyl hydrolase</fullName>
    </submittedName>
</protein>
<dbReference type="InterPro" id="IPR017853">
    <property type="entry name" value="GH"/>
</dbReference>
<dbReference type="PANTHER" id="PTHR47786">
    <property type="entry name" value="ALPHA-1,4-GLUCAN:MALTOSE-1-PHOSPHATE MALTOSYLTRANSFERASE"/>
    <property type="match status" value="1"/>
</dbReference>
<dbReference type="GO" id="GO:0016787">
    <property type="term" value="F:hydrolase activity"/>
    <property type="evidence" value="ECO:0007669"/>
    <property type="project" value="UniProtKB-KW"/>
</dbReference>
<dbReference type="RefSeq" id="WP_265143561.1">
    <property type="nucleotide sequence ID" value="NZ_JAPCHZ010000001.1"/>
</dbReference>
<reference evidence="2 3" key="1">
    <citation type="submission" date="2022-10" db="EMBL/GenBank/DDBJ databases">
        <title>Kaistella sp. BT-6-1-3.</title>
        <authorList>
            <person name="Ai J."/>
            <person name="Deng Z."/>
        </authorList>
    </citation>
    <scope>NUCLEOTIDE SEQUENCE [LARGE SCALE GENOMIC DNA]</scope>
    <source>
        <strain evidence="2 3">BT6-1-3</strain>
    </source>
</reference>
<keyword evidence="3" id="KW-1185">Reference proteome</keyword>
<sequence length="450" mass="51936">MKKLILLAIIGLGIASCTTQKSTTMNELPSEWKHTTNIYEVNIRQYTEEGTFRAFEKEMPRLKEMGVKTLWFMPITPIAQKNKKGPLGSQYAAQDYTAINPEFGTMEDFKHMVNKAHKMGFKVIIDWVANHTGWDHVWTKTNPEFYLKDPKTNDFQIASGMDDIIELDYSNPQMRLAMIEAMKFWVRETNIDGFRCDLAAWVEVDFWQQARPEVEKVKPLFWLGEFDELDNPDYGKVFDASYIWNWMHKTKDYNEGKASFGDLKNLLGRYTAIGDNSMRAWFTSNHDENTWNGTEYEKYGLLAKPLAVFSVTWNGVPLIYNGQELPLKTKRLEFFTKDPIPWNGTYELHDFYKTLLNLKSSNPALRGGDPEAKTIALRTSADDKVMAYLRKNGKDEVLTVLNMSKEAVTFQITDDKVAGVYKDIFEKKTRDFSQDKGFVLKAGGYAVFEK</sequence>
<dbReference type="Gene3D" id="3.20.20.80">
    <property type="entry name" value="Glycosidases"/>
    <property type="match status" value="1"/>
</dbReference>
<evidence type="ECO:0000259" key="1">
    <source>
        <dbReference type="SMART" id="SM00642"/>
    </source>
</evidence>
<accession>A0ABT3JKR1</accession>
<comment type="caution">
    <text evidence="2">The sequence shown here is derived from an EMBL/GenBank/DDBJ whole genome shotgun (WGS) entry which is preliminary data.</text>
</comment>
<dbReference type="PANTHER" id="PTHR47786:SF2">
    <property type="entry name" value="GLYCOSYL HYDROLASE FAMILY 13 CATALYTIC DOMAIN-CONTAINING PROTEIN"/>
    <property type="match status" value="1"/>
</dbReference>
<evidence type="ECO:0000313" key="2">
    <source>
        <dbReference type="EMBL" id="MCW4451368.1"/>
    </source>
</evidence>
<gene>
    <name evidence="2" type="ORF">OK344_04015</name>
</gene>
<name>A0ABT3JKR1_9FLAO</name>
<dbReference type="PROSITE" id="PS51257">
    <property type="entry name" value="PROKAR_LIPOPROTEIN"/>
    <property type="match status" value="1"/>
</dbReference>
<dbReference type="Gene3D" id="2.60.40.1180">
    <property type="entry name" value="Golgi alpha-mannosidase II"/>
    <property type="match status" value="1"/>
</dbReference>
<dbReference type="InterPro" id="IPR006048">
    <property type="entry name" value="A-amylase/branching_C"/>
</dbReference>
<dbReference type="SMART" id="SM00642">
    <property type="entry name" value="Aamy"/>
    <property type="match status" value="1"/>
</dbReference>
<dbReference type="Proteomes" id="UP001209107">
    <property type="component" value="Unassembled WGS sequence"/>
</dbReference>
<dbReference type="Pfam" id="PF00128">
    <property type="entry name" value="Alpha-amylase"/>
    <property type="match status" value="1"/>
</dbReference>
<dbReference type="SUPFAM" id="SSF51445">
    <property type="entry name" value="(Trans)glycosidases"/>
    <property type="match status" value="1"/>
</dbReference>
<organism evidence="2 3">
    <name type="scientific">Kaistella yananensis</name>
    <dbReference type="NCBI Taxonomy" id="2989820"/>
    <lineage>
        <taxon>Bacteria</taxon>
        <taxon>Pseudomonadati</taxon>
        <taxon>Bacteroidota</taxon>
        <taxon>Flavobacteriia</taxon>
        <taxon>Flavobacteriales</taxon>
        <taxon>Weeksellaceae</taxon>
        <taxon>Chryseobacterium group</taxon>
        <taxon>Kaistella</taxon>
    </lineage>
</organism>
<dbReference type="EMBL" id="JAPCHZ010000001">
    <property type="protein sequence ID" value="MCW4451368.1"/>
    <property type="molecule type" value="Genomic_DNA"/>
</dbReference>
<evidence type="ECO:0000313" key="3">
    <source>
        <dbReference type="Proteomes" id="UP001209107"/>
    </source>
</evidence>
<dbReference type="InterPro" id="IPR006047">
    <property type="entry name" value="GH13_cat_dom"/>
</dbReference>
<dbReference type="SUPFAM" id="SSF51011">
    <property type="entry name" value="Glycosyl hydrolase domain"/>
    <property type="match status" value="1"/>
</dbReference>
<dbReference type="InterPro" id="IPR013780">
    <property type="entry name" value="Glyco_hydro_b"/>
</dbReference>
<dbReference type="CDD" id="cd11313">
    <property type="entry name" value="AmyAc_arch_bac_AmyA"/>
    <property type="match status" value="1"/>
</dbReference>
<feature type="domain" description="Glycosyl hydrolase family 13 catalytic" evidence="1">
    <location>
        <begin position="49"/>
        <end position="359"/>
    </location>
</feature>
<dbReference type="Pfam" id="PF02806">
    <property type="entry name" value="Alpha-amylase_C"/>
    <property type="match status" value="1"/>
</dbReference>
<keyword evidence="2" id="KW-0378">Hydrolase</keyword>
<proteinExistence type="predicted"/>